<evidence type="ECO:0000259" key="6">
    <source>
        <dbReference type="PROSITE" id="PS51686"/>
    </source>
</evidence>
<evidence type="ECO:0000256" key="1">
    <source>
        <dbReference type="ARBA" id="ARBA00007494"/>
    </source>
</evidence>
<reference evidence="7" key="1">
    <citation type="journal article" date="2015" name="Nature">
        <title>Complex archaea that bridge the gap between prokaryotes and eukaryotes.</title>
        <authorList>
            <person name="Spang A."/>
            <person name="Saw J.H."/>
            <person name="Jorgensen S.L."/>
            <person name="Zaremba-Niedzwiedzka K."/>
            <person name="Martijn J."/>
            <person name="Lind A.E."/>
            <person name="van Eijk R."/>
            <person name="Schleper C."/>
            <person name="Guy L."/>
            <person name="Ettema T.J."/>
        </authorList>
    </citation>
    <scope>NUCLEOTIDE SEQUENCE</scope>
</reference>
<dbReference type="CDD" id="cd02440">
    <property type="entry name" value="AdoMet_MTases"/>
    <property type="match status" value="1"/>
</dbReference>
<name>A0A0F9KC10_9ZZZZ</name>
<dbReference type="GO" id="GO:0001510">
    <property type="term" value="P:RNA methylation"/>
    <property type="evidence" value="ECO:0007669"/>
    <property type="project" value="InterPro"/>
</dbReference>
<sequence length="253" mass="28860">DSFKSDNIIFHKDPNVPNMLNIPLKLKNKVINNPWYKRGYLIFQDKASAAVIQALSPQQGDLICDMCSAPGIKTSLIAENMKNKGFIIAGEFLAERMNIMKNLLKHLNVLNCFLINADSIDSPFRFENYFDRILLDAPCTGSGNFLASPELKWRQNKKFLHQNIILQKKLLNSAIKLLKPNGILVYSTCSFYPEEGEYQILDYLDHLKPLPLPKWFSLSYRIEGSTVPGTGRLFPSLHQTQGFFIGKFKKKES</sequence>
<proteinExistence type="inferred from homology"/>
<dbReference type="EMBL" id="LAZR01015495">
    <property type="protein sequence ID" value="KKM11076.1"/>
    <property type="molecule type" value="Genomic_DNA"/>
</dbReference>
<accession>A0A0F9KC10</accession>
<dbReference type="InterPro" id="IPR023267">
    <property type="entry name" value="RCMT"/>
</dbReference>
<dbReference type="GO" id="GO:0008173">
    <property type="term" value="F:RNA methyltransferase activity"/>
    <property type="evidence" value="ECO:0007669"/>
    <property type="project" value="InterPro"/>
</dbReference>
<dbReference type="SUPFAM" id="SSF53335">
    <property type="entry name" value="S-adenosyl-L-methionine-dependent methyltransferases"/>
    <property type="match status" value="1"/>
</dbReference>
<comment type="similarity">
    <text evidence="1">Belongs to the class I-like SAM-binding methyltransferase superfamily. RsmB/NOP family.</text>
</comment>
<comment type="caution">
    <text evidence="7">The sequence shown here is derived from an EMBL/GenBank/DDBJ whole genome shotgun (WGS) entry which is preliminary data.</text>
</comment>
<dbReference type="PROSITE" id="PS51686">
    <property type="entry name" value="SAM_MT_RSMB_NOP"/>
    <property type="match status" value="1"/>
</dbReference>
<evidence type="ECO:0000256" key="3">
    <source>
        <dbReference type="ARBA" id="ARBA00022679"/>
    </source>
</evidence>
<gene>
    <name evidence="7" type="ORF">LCGC14_1721360</name>
</gene>
<organism evidence="7">
    <name type="scientific">marine sediment metagenome</name>
    <dbReference type="NCBI Taxonomy" id="412755"/>
    <lineage>
        <taxon>unclassified sequences</taxon>
        <taxon>metagenomes</taxon>
        <taxon>ecological metagenomes</taxon>
    </lineage>
</organism>
<dbReference type="InterPro" id="IPR018314">
    <property type="entry name" value="RsmB/NOL1/NOP2-like_CS"/>
</dbReference>
<dbReference type="Pfam" id="PF01189">
    <property type="entry name" value="Methyltr_RsmB-F"/>
    <property type="match status" value="1"/>
</dbReference>
<keyword evidence="3" id="KW-0808">Transferase</keyword>
<evidence type="ECO:0000256" key="4">
    <source>
        <dbReference type="ARBA" id="ARBA00022691"/>
    </source>
</evidence>
<evidence type="ECO:0000256" key="2">
    <source>
        <dbReference type="ARBA" id="ARBA00022603"/>
    </source>
</evidence>
<keyword evidence="5" id="KW-0694">RNA-binding</keyword>
<dbReference type="AlphaFoldDB" id="A0A0F9KC10"/>
<dbReference type="InterPro" id="IPR029063">
    <property type="entry name" value="SAM-dependent_MTases_sf"/>
</dbReference>
<keyword evidence="4" id="KW-0949">S-adenosyl-L-methionine</keyword>
<dbReference type="PANTHER" id="PTHR22807:SF30">
    <property type="entry name" value="28S RRNA (CYTOSINE(4447)-C(5))-METHYLTRANSFERASE-RELATED"/>
    <property type="match status" value="1"/>
</dbReference>
<dbReference type="GO" id="GO:0003723">
    <property type="term" value="F:RNA binding"/>
    <property type="evidence" value="ECO:0007669"/>
    <property type="project" value="UniProtKB-KW"/>
</dbReference>
<keyword evidence="2" id="KW-0489">Methyltransferase</keyword>
<dbReference type="InterPro" id="IPR001678">
    <property type="entry name" value="MeTrfase_RsmB-F_NOP2_dom"/>
</dbReference>
<dbReference type="PRINTS" id="PR02008">
    <property type="entry name" value="RCMTFAMILY"/>
</dbReference>
<evidence type="ECO:0000313" key="7">
    <source>
        <dbReference type="EMBL" id="KKM11076.1"/>
    </source>
</evidence>
<dbReference type="PANTHER" id="PTHR22807">
    <property type="entry name" value="NOP2 YEAST -RELATED NOL1/NOP2/FMU SUN DOMAIN-CONTAINING"/>
    <property type="match status" value="1"/>
</dbReference>
<dbReference type="Gene3D" id="3.40.50.150">
    <property type="entry name" value="Vaccinia Virus protein VP39"/>
    <property type="match status" value="1"/>
</dbReference>
<evidence type="ECO:0000256" key="5">
    <source>
        <dbReference type="ARBA" id="ARBA00022884"/>
    </source>
</evidence>
<protein>
    <recommendedName>
        <fullName evidence="6">SAM-dependent MTase RsmB/NOP-type domain-containing protein</fullName>
    </recommendedName>
</protein>
<dbReference type="InterPro" id="IPR049560">
    <property type="entry name" value="MeTrfase_RsmB-F_NOP2_cat"/>
</dbReference>
<dbReference type="PROSITE" id="PS01153">
    <property type="entry name" value="NOL1_NOP2_SUN"/>
    <property type="match status" value="1"/>
</dbReference>
<feature type="domain" description="SAM-dependent MTase RsmB/NOP-type" evidence="6">
    <location>
        <begin position="1"/>
        <end position="251"/>
    </location>
</feature>
<feature type="non-terminal residue" evidence="7">
    <location>
        <position position="1"/>
    </location>
</feature>